<keyword evidence="2 3" id="KW-0378">Hydrolase</keyword>
<organism evidence="6 7">
    <name type="scientific">Clavibacter michiganensis</name>
    <dbReference type="NCBI Taxonomy" id="28447"/>
    <lineage>
        <taxon>Bacteria</taxon>
        <taxon>Bacillati</taxon>
        <taxon>Actinomycetota</taxon>
        <taxon>Actinomycetes</taxon>
        <taxon>Micrococcales</taxon>
        <taxon>Microbacteriaceae</taxon>
        <taxon>Clavibacter</taxon>
    </lineage>
</organism>
<dbReference type="PROSITE" id="PS00122">
    <property type="entry name" value="CARBOXYLESTERASE_B_1"/>
    <property type="match status" value="1"/>
</dbReference>
<protein>
    <recommendedName>
        <fullName evidence="3">Carboxylic ester hydrolase</fullName>
        <ecNumber evidence="3">3.1.1.-</ecNumber>
    </recommendedName>
</protein>
<evidence type="ECO:0000256" key="3">
    <source>
        <dbReference type="RuleBase" id="RU361235"/>
    </source>
</evidence>
<evidence type="ECO:0000256" key="4">
    <source>
        <dbReference type="SAM" id="MobiDB-lite"/>
    </source>
</evidence>
<dbReference type="InterPro" id="IPR029058">
    <property type="entry name" value="AB_hydrolase_fold"/>
</dbReference>
<accession>A0A2S5VSB9</accession>
<dbReference type="EMBL" id="PSXY01000018">
    <property type="protein sequence ID" value="PPF66644.1"/>
    <property type="molecule type" value="Genomic_DNA"/>
</dbReference>
<dbReference type="AlphaFoldDB" id="A0A2S5VSB9"/>
<dbReference type="Pfam" id="PF00135">
    <property type="entry name" value="COesterase"/>
    <property type="match status" value="1"/>
</dbReference>
<proteinExistence type="inferred from homology"/>
<dbReference type="InterPro" id="IPR002018">
    <property type="entry name" value="CarbesteraseB"/>
</dbReference>
<evidence type="ECO:0000256" key="1">
    <source>
        <dbReference type="ARBA" id="ARBA00005964"/>
    </source>
</evidence>
<evidence type="ECO:0000256" key="2">
    <source>
        <dbReference type="ARBA" id="ARBA00022801"/>
    </source>
</evidence>
<comment type="caution">
    <text evidence="6">The sequence shown here is derived from an EMBL/GenBank/DDBJ whole genome shotgun (WGS) entry which is preliminary data.</text>
</comment>
<name>A0A2S5VSB9_9MICO</name>
<evidence type="ECO:0000313" key="6">
    <source>
        <dbReference type="EMBL" id="PPF66644.1"/>
    </source>
</evidence>
<dbReference type="Gene3D" id="3.40.50.1820">
    <property type="entry name" value="alpha/beta hydrolase"/>
    <property type="match status" value="1"/>
</dbReference>
<feature type="domain" description="Carboxylesterase type B" evidence="5">
    <location>
        <begin position="32"/>
        <end position="501"/>
    </location>
</feature>
<reference evidence="6 7" key="1">
    <citation type="submission" date="2018-02" db="EMBL/GenBank/DDBJ databases">
        <title>Bacteriophage NCPPB3778 and a type I-E CRISPR drive the evolution of the US Biological Select Agent, Rathayibacter toxicus.</title>
        <authorList>
            <person name="Davis E.W.II."/>
            <person name="Tabima J.F."/>
            <person name="Weisberg A.J."/>
            <person name="Lopes L.D."/>
            <person name="Wiseman M.S."/>
            <person name="Wiseman M.S."/>
            <person name="Pupko T."/>
            <person name="Belcher M.S."/>
            <person name="Sechler A.J."/>
            <person name="Tancos M.A."/>
            <person name="Schroeder B.K."/>
            <person name="Murray T.D."/>
            <person name="Luster D.G."/>
            <person name="Schneider W.L."/>
            <person name="Rogers E."/>
            <person name="Andreote F.D."/>
            <person name="Grunwald N.J."/>
            <person name="Putnam M.L."/>
            <person name="Chang J.H."/>
        </authorList>
    </citation>
    <scope>NUCLEOTIDE SEQUENCE [LARGE SCALE GENOMIC DNA]</scope>
    <source>
        <strain evidence="6 7">AY1B3</strain>
    </source>
</reference>
<dbReference type="GO" id="GO:0016787">
    <property type="term" value="F:hydrolase activity"/>
    <property type="evidence" value="ECO:0007669"/>
    <property type="project" value="UniProtKB-KW"/>
</dbReference>
<evidence type="ECO:0000259" key="5">
    <source>
        <dbReference type="Pfam" id="PF00135"/>
    </source>
</evidence>
<dbReference type="Proteomes" id="UP000239241">
    <property type="component" value="Unassembled WGS sequence"/>
</dbReference>
<dbReference type="InterPro" id="IPR019826">
    <property type="entry name" value="Carboxylesterase_B_AS"/>
</dbReference>
<dbReference type="EC" id="3.1.1.-" evidence="3"/>
<evidence type="ECO:0000313" key="7">
    <source>
        <dbReference type="Proteomes" id="UP000239241"/>
    </source>
</evidence>
<comment type="similarity">
    <text evidence="1 3">Belongs to the type-B carboxylesterase/lipase family.</text>
</comment>
<dbReference type="InterPro" id="IPR050309">
    <property type="entry name" value="Type-B_Carboxylest/Lipase"/>
</dbReference>
<feature type="region of interest" description="Disordered" evidence="4">
    <location>
        <begin position="1"/>
        <end position="20"/>
    </location>
</feature>
<sequence length="535" mass="56481">MQRRSAPPRSSCKARSRRDTDRCCSSPAWSLPDVRTTAGIVRGLVRATPDGEARAFLGVPYAVANRRFLAAGPVEPWSGVLDAQRTGPVAPQRADDGSLVGDEAGCLTVNIWSSAPAGSDRPVMVWIHGGLHVAGSNSSPLTDGARLAANTGTVVVAVGHRLGALGFLTLDHLLGDAYGDSANIALHDIVAALQWVRREIRSFGGDPERVTLAGQSAGATTVAMLLAARPAAGLFQRAVLHSASPERVGDRRHGEGVTADLLELLGMSTDPGLLLDVSWAQIVEAQSALLARRSVGAASTVAVVRASIDGRMLECAPVDAMRAGASGSVDLIVGTNINEASGAVDLRAADSAELHTLLDRQLTTLLPVWDESIRGPRAVAYRDALRHDLGHAPSDAEALEAAVADDIYRQPTRRLLEARSNAAGSTRSFLFCWRAAEDDARGAAHSLELPFLFRHLDDSPEAIAEVGDAPPPLLSDRMATRWGSFVASGDTGLGWPTWEPRTRSTLVLAQDESLVDNPRGHVAALVSAATRQAWS</sequence>
<dbReference type="SUPFAM" id="SSF53474">
    <property type="entry name" value="alpha/beta-Hydrolases"/>
    <property type="match status" value="1"/>
</dbReference>
<dbReference type="PANTHER" id="PTHR11559">
    <property type="entry name" value="CARBOXYLESTERASE"/>
    <property type="match status" value="1"/>
</dbReference>
<gene>
    <name evidence="6" type="ORF">C5E16_11010</name>
</gene>